<dbReference type="NCBIfam" id="NF003520">
    <property type="entry name" value="PRK05183.1"/>
    <property type="match status" value="1"/>
</dbReference>
<dbReference type="PRINTS" id="PR00301">
    <property type="entry name" value="HEATSHOCK70"/>
</dbReference>
<keyword evidence="4 5" id="KW-0143">Chaperone</keyword>
<dbReference type="KEGG" id="pden:F1C79_17145"/>
<dbReference type="PANTHER" id="PTHR19375">
    <property type="entry name" value="HEAT SHOCK PROTEIN 70KDA"/>
    <property type="match status" value="1"/>
</dbReference>
<evidence type="ECO:0000256" key="2">
    <source>
        <dbReference type="ARBA" id="ARBA00022741"/>
    </source>
</evidence>
<evidence type="ECO:0000256" key="5">
    <source>
        <dbReference type="HAMAP-Rule" id="MF_00679"/>
    </source>
</evidence>
<name>A0A9X7R5A2_PSEDE</name>
<dbReference type="NCBIfam" id="TIGR01991">
    <property type="entry name" value="HscA"/>
    <property type="match status" value="1"/>
</dbReference>
<dbReference type="GO" id="GO:0005524">
    <property type="term" value="F:ATP binding"/>
    <property type="evidence" value="ECO:0007669"/>
    <property type="project" value="UniProtKB-KW"/>
</dbReference>
<dbReference type="PROSITE" id="PS00297">
    <property type="entry name" value="HSP70_1"/>
    <property type="match status" value="1"/>
</dbReference>
<evidence type="ECO:0000256" key="6">
    <source>
        <dbReference type="RuleBase" id="RU003322"/>
    </source>
</evidence>
<dbReference type="InterPro" id="IPR042039">
    <property type="entry name" value="HscA_NBD"/>
</dbReference>
<dbReference type="InterPro" id="IPR043129">
    <property type="entry name" value="ATPase_NBD"/>
</dbReference>
<dbReference type="GO" id="GO:0140662">
    <property type="term" value="F:ATP-dependent protein folding chaperone"/>
    <property type="evidence" value="ECO:0007669"/>
    <property type="project" value="InterPro"/>
</dbReference>
<dbReference type="GO" id="GO:0016887">
    <property type="term" value="F:ATP hydrolysis activity"/>
    <property type="evidence" value="ECO:0007669"/>
    <property type="project" value="UniProtKB-UniRule"/>
</dbReference>
<dbReference type="AlphaFoldDB" id="A0A9X7R5A2"/>
<sequence length="619" mass="66288">MALLQIAEPGQTPQPHQRRLAVGIDLGTTNSLVAAVRSGVAAPLPDDRGEVILPSAVRYLADRIEVGESVRATASQDPLNSIISVKRFMGRGLEDVKQLGGQLPYRFTQGESHMPFIETVQGAKSPVEVSAEILRVLRQRAESTLGGELVGAVITVPAYFDDAQRQATKDAARLAGLHVLRLLNEPTAAAVAYGLDKNAEGLVAIYDLGGGTFDISILRLTRGVFEVLATGGDTALGGDDFDHAIAGWIIEQAGISADLDPGAQRRLLQTACAAKEALTDSASVTVAYDSWTGELARAQMDSLIDPMIQRSLKSCRRAVRDSGIELEEVSAVVMVGGSTRVPRVRELVGELFGREPLTDIDPDQVVAIGAAIQADALAGNKRGEELLLLDVIPLSLGLETMGGLMEKVIPRNTTIPVARAQEFTTYKDGQTAIMIHVLQGERELVKDCRSLARFELRGIPPMVAGAAKIRVSFQVDADGLLGVSARELSSGVEASIQVKPSYGLTDGEIARMLQDSFQYAGDDMAARTLREQQVEAQRLLEAVQSALDADGERLLDADERLVIDAGMDSLRELATGSDATAIELQIKRLSQLTDAFAARRMDATVKAALAGRRLNELEE</sequence>
<keyword evidence="2 5" id="KW-0547">Nucleotide-binding</keyword>
<dbReference type="InterPro" id="IPR029048">
    <property type="entry name" value="HSP70_C_sf"/>
</dbReference>
<dbReference type="InterPro" id="IPR010236">
    <property type="entry name" value="ISC_FeS_clus_asmbl_HscA"/>
</dbReference>
<dbReference type="SUPFAM" id="SSF100934">
    <property type="entry name" value="Heat shock protein 70kD (HSP70), C-terminal subdomain"/>
    <property type="match status" value="1"/>
</dbReference>
<protein>
    <recommendedName>
        <fullName evidence="5">Chaperone protein HscA homolog</fullName>
    </recommendedName>
</protein>
<dbReference type="GO" id="GO:0016226">
    <property type="term" value="P:iron-sulfur cluster assembly"/>
    <property type="evidence" value="ECO:0007669"/>
    <property type="project" value="InterPro"/>
</dbReference>
<keyword evidence="3 5" id="KW-0067">ATP-binding</keyword>
<dbReference type="InterPro" id="IPR029047">
    <property type="entry name" value="HSP70_peptide-bd_sf"/>
</dbReference>
<evidence type="ECO:0000256" key="3">
    <source>
        <dbReference type="ARBA" id="ARBA00022840"/>
    </source>
</evidence>
<evidence type="ECO:0000256" key="1">
    <source>
        <dbReference type="ARBA" id="ARBA00007381"/>
    </source>
</evidence>
<organism evidence="7 8">
    <name type="scientific">Pseudomonas denitrificans</name>
    <dbReference type="NCBI Taxonomy" id="43306"/>
    <lineage>
        <taxon>Bacteria</taxon>
        <taxon>Pseudomonadati</taxon>
        <taxon>Pseudomonadota</taxon>
        <taxon>Gammaproteobacteria</taxon>
        <taxon>Pseudomonadales</taxon>
        <taxon>Pseudomonadaceae</taxon>
        <taxon>Halopseudomonas</taxon>
    </lineage>
</organism>
<comment type="function">
    <text evidence="5">Chaperone involved in the maturation of iron-sulfur cluster-containing proteins. Has a low intrinsic ATPase activity which is markedly stimulated by HscB.</text>
</comment>
<dbReference type="Gene3D" id="3.90.640.10">
    <property type="entry name" value="Actin, Chain A, domain 4"/>
    <property type="match status" value="1"/>
</dbReference>
<dbReference type="InterPro" id="IPR018181">
    <property type="entry name" value="Heat_shock_70_CS"/>
</dbReference>
<dbReference type="FunFam" id="2.60.34.10:FF:000005">
    <property type="entry name" value="Chaperone protein HscA homolog"/>
    <property type="match status" value="1"/>
</dbReference>
<reference evidence="7 8" key="1">
    <citation type="submission" date="2019-09" db="EMBL/GenBank/DDBJ databases">
        <title>Prosopis cineraria nodule microbiome.</title>
        <authorList>
            <person name="Chaluvadi S.R."/>
            <person name="Ali R."/>
            <person name="Wang X."/>
        </authorList>
    </citation>
    <scope>NUCLEOTIDE SEQUENCE [LARGE SCALE GENOMIC DNA]</scope>
    <source>
        <strain evidence="7 8">BG1</strain>
    </source>
</reference>
<dbReference type="GO" id="GO:0051082">
    <property type="term" value="F:unfolded protein binding"/>
    <property type="evidence" value="ECO:0007669"/>
    <property type="project" value="InterPro"/>
</dbReference>
<dbReference type="PROSITE" id="PS00329">
    <property type="entry name" value="HSP70_2"/>
    <property type="match status" value="1"/>
</dbReference>
<dbReference type="Gene3D" id="2.60.34.10">
    <property type="entry name" value="Substrate Binding Domain Of DNAk, Chain A, domain 1"/>
    <property type="match status" value="1"/>
</dbReference>
<dbReference type="RefSeq" id="WP_151188090.1">
    <property type="nucleotide sequence ID" value="NZ_CP043626.1"/>
</dbReference>
<dbReference type="SUPFAM" id="SSF100920">
    <property type="entry name" value="Heat shock protein 70kD (HSP70), peptide-binding domain"/>
    <property type="match status" value="1"/>
</dbReference>
<dbReference type="Gene3D" id="1.20.1270.10">
    <property type="match status" value="1"/>
</dbReference>
<dbReference type="FunFam" id="3.30.420.40:FF:000046">
    <property type="entry name" value="Chaperone protein HscA"/>
    <property type="match status" value="1"/>
</dbReference>
<dbReference type="CDD" id="cd10236">
    <property type="entry name" value="ASKHA_NBD_HSP70_HscA"/>
    <property type="match status" value="1"/>
</dbReference>
<dbReference type="SUPFAM" id="SSF53067">
    <property type="entry name" value="Actin-like ATPase domain"/>
    <property type="match status" value="2"/>
</dbReference>
<accession>A0A9X7R5A2</accession>
<dbReference type="InterPro" id="IPR013126">
    <property type="entry name" value="Hsp_70_fam"/>
</dbReference>
<dbReference type="PROSITE" id="PS01036">
    <property type="entry name" value="HSP70_3"/>
    <property type="match status" value="1"/>
</dbReference>
<evidence type="ECO:0000313" key="8">
    <source>
        <dbReference type="Proteomes" id="UP000326659"/>
    </source>
</evidence>
<dbReference type="Gene3D" id="3.30.420.40">
    <property type="match status" value="2"/>
</dbReference>
<gene>
    <name evidence="5 7" type="primary">hscA</name>
    <name evidence="7" type="ORF">F1C79_17145</name>
</gene>
<dbReference type="Pfam" id="PF00012">
    <property type="entry name" value="HSP70"/>
    <property type="match status" value="1"/>
</dbReference>
<dbReference type="OrthoDB" id="9766019at2"/>
<dbReference type="HAMAP" id="MF_00679">
    <property type="entry name" value="HscA"/>
    <property type="match status" value="1"/>
</dbReference>
<dbReference type="Proteomes" id="UP000326659">
    <property type="component" value="Chromosome"/>
</dbReference>
<comment type="similarity">
    <text evidence="1 5 6">Belongs to the heat shock protein 70 family.</text>
</comment>
<proteinExistence type="inferred from homology"/>
<evidence type="ECO:0000313" key="7">
    <source>
        <dbReference type="EMBL" id="QEY73194.1"/>
    </source>
</evidence>
<keyword evidence="8" id="KW-1185">Reference proteome</keyword>
<evidence type="ECO:0000256" key="4">
    <source>
        <dbReference type="ARBA" id="ARBA00023186"/>
    </source>
</evidence>
<dbReference type="EMBL" id="CP043626">
    <property type="protein sequence ID" value="QEY73194.1"/>
    <property type="molecule type" value="Genomic_DNA"/>
</dbReference>